<accession>A0A077LTX0</accession>
<dbReference type="PROSITE" id="PS51186">
    <property type="entry name" value="GNAT"/>
    <property type="match status" value="1"/>
</dbReference>
<evidence type="ECO:0000313" key="2">
    <source>
        <dbReference type="EMBL" id="CCH75967.1"/>
    </source>
</evidence>
<organism evidence="2 3">
    <name type="scientific">Nostocoides japonicum T1-X7</name>
    <dbReference type="NCBI Taxonomy" id="1194083"/>
    <lineage>
        <taxon>Bacteria</taxon>
        <taxon>Bacillati</taxon>
        <taxon>Actinomycetota</taxon>
        <taxon>Actinomycetes</taxon>
        <taxon>Micrococcales</taxon>
        <taxon>Intrasporangiaceae</taxon>
        <taxon>Nostocoides</taxon>
    </lineage>
</organism>
<comment type="caution">
    <text evidence="2">The sequence shown here is derived from an EMBL/GenBank/DDBJ whole genome shotgun (WGS) entry which is preliminary data.</text>
</comment>
<dbReference type="EMBL" id="CAJB01000001">
    <property type="protein sequence ID" value="CCH75967.1"/>
    <property type="molecule type" value="Genomic_DNA"/>
</dbReference>
<reference evidence="2 3" key="1">
    <citation type="journal article" date="2013" name="ISME J.">
        <title>A metabolic model for members of the genus Tetrasphaera involved in enhanced biological phosphorus removal.</title>
        <authorList>
            <person name="Kristiansen R."/>
            <person name="Nguyen H.T.T."/>
            <person name="Saunders A.M."/>
            <person name="Nielsen J.L."/>
            <person name="Wimmer R."/>
            <person name="Le V.Q."/>
            <person name="McIlroy S.J."/>
            <person name="Petrovski S."/>
            <person name="Seviour R.J."/>
            <person name="Calteau A."/>
            <person name="Nielsen K.L."/>
            <person name="Nielsen P.H."/>
        </authorList>
    </citation>
    <scope>NUCLEOTIDE SEQUENCE [LARGE SCALE GENOMIC DNA]</scope>
    <source>
        <strain evidence="2 3">T1-X7</strain>
    </source>
</reference>
<dbReference type="Pfam" id="PF13673">
    <property type="entry name" value="Acetyltransf_10"/>
    <property type="match status" value="1"/>
</dbReference>
<sequence>MSTVMSRRLDELTAAVENSVVFWTVLAESRSDLVSTAPGVRAFNGPYTCRVIIDDPDRARAADVASIIEQTSAPVTVEDAFGAVDLTMLGLVPRQLPVMVREPGAPAGAAIPPGVTIETVVADDALAIADRVIVTGFPVEDFPVGRLLGPSLHHRAEVTLARMSTDADAAETVGACIRVPSARTDGIYWLTTLPHARSRGIGRALMNDALQSATQPVSLTASRPGRPLYESLGFRTISQSNWWTRPT</sequence>
<dbReference type="STRING" id="1194083.BN12_10114"/>
<feature type="domain" description="N-acetyltransferase" evidence="1">
    <location>
        <begin position="115"/>
        <end position="247"/>
    </location>
</feature>
<gene>
    <name evidence="2" type="ORF">BN12_10114</name>
</gene>
<dbReference type="SUPFAM" id="SSF55729">
    <property type="entry name" value="Acyl-CoA N-acyltransferases (Nat)"/>
    <property type="match status" value="1"/>
</dbReference>
<dbReference type="InterPro" id="IPR016181">
    <property type="entry name" value="Acyl_CoA_acyltransferase"/>
</dbReference>
<dbReference type="OrthoDB" id="5243104at2"/>
<dbReference type="RefSeq" id="WP_048549575.1">
    <property type="nucleotide sequence ID" value="NZ_HF570958.1"/>
</dbReference>
<dbReference type="GO" id="GO:0016747">
    <property type="term" value="F:acyltransferase activity, transferring groups other than amino-acyl groups"/>
    <property type="evidence" value="ECO:0007669"/>
    <property type="project" value="InterPro"/>
</dbReference>
<dbReference type="Proteomes" id="UP000035721">
    <property type="component" value="Unassembled WGS sequence"/>
</dbReference>
<keyword evidence="3" id="KW-1185">Reference proteome</keyword>
<dbReference type="AlphaFoldDB" id="A0A077LTX0"/>
<dbReference type="CDD" id="cd04301">
    <property type="entry name" value="NAT_SF"/>
    <property type="match status" value="1"/>
</dbReference>
<dbReference type="Gene3D" id="3.40.630.30">
    <property type="match status" value="1"/>
</dbReference>
<evidence type="ECO:0000259" key="1">
    <source>
        <dbReference type="PROSITE" id="PS51186"/>
    </source>
</evidence>
<evidence type="ECO:0000313" key="3">
    <source>
        <dbReference type="Proteomes" id="UP000035721"/>
    </source>
</evidence>
<name>A0A077LTX0_9MICO</name>
<dbReference type="InterPro" id="IPR000182">
    <property type="entry name" value="GNAT_dom"/>
</dbReference>
<proteinExistence type="predicted"/>
<protein>
    <recommendedName>
        <fullName evidence="1">N-acetyltransferase domain-containing protein</fullName>
    </recommendedName>
</protein>